<feature type="transmembrane region" description="Helical" evidence="10">
    <location>
        <begin position="58"/>
        <end position="74"/>
    </location>
</feature>
<dbReference type="PROSITE" id="PS50929">
    <property type="entry name" value="ABC_TM1F"/>
    <property type="match status" value="1"/>
</dbReference>
<evidence type="ECO:0000259" key="12">
    <source>
        <dbReference type="PROSITE" id="PS50929"/>
    </source>
</evidence>
<feature type="transmembrane region" description="Helical" evidence="10">
    <location>
        <begin position="21"/>
        <end position="46"/>
    </location>
</feature>
<dbReference type="OrthoDB" id="9806127at2"/>
<dbReference type="GO" id="GO:0005886">
    <property type="term" value="C:plasma membrane"/>
    <property type="evidence" value="ECO:0007669"/>
    <property type="project" value="UniProtKB-SubCell"/>
</dbReference>
<dbReference type="SUPFAM" id="SSF52540">
    <property type="entry name" value="P-loop containing nucleoside triphosphate hydrolases"/>
    <property type="match status" value="1"/>
</dbReference>
<accession>A0A239H2S8</accession>
<dbReference type="InterPro" id="IPR017871">
    <property type="entry name" value="ABC_transporter-like_CS"/>
</dbReference>
<evidence type="ECO:0000256" key="8">
    <source>
        <dbReference type="ARBA" id="ARBA00023136"/>
    </source>
</evidence>
<evidence type="ECO:0000259" key="11">
    <source>
        <dbReference type="PROSITE" id="PS50893"/>
    </source>
</evidence>
<gene>
    <name evidence="13" type="ORF">SAMN05421642_10550</name>
</gene>
<evidence type="ECO:0000256" key="6">
    <source>
        <dbReference type="ARBA" id="ARBA00022967"/>
    </source>
</evidence>
<organism evidence="13 14">
    <name type="scientific">Rhodococcoides kyotonense</name>
    <dbReference type="NCBI Taxonomy" id="398843"/>
    <lineage>
        <taxon>Bacteria</taxon>
        <taxon>Bacillati</taxon>
        <taxon>Actinomycetota</taxon>
        <taxon>Actinomycetes</taxon>
        <taxon>Mycobacteriales</taxon>
        <taxon>Nocardiaceae</taxon>
        <taxon>Rhodococcoides</taxon>
    </lineage>
</organism>
<keyword evidence="7 10" id="KW-1133">Transmembrane helix</keyword>
<protein>
    <submittedName>
        <fullName evidence="13">ABC-type multidrug transport system, ATPase and permease component</fullName>
    </submittedName>
</protein>
<reference evidence="14" key="1">
    <citation type="submission" date="2017-06" db="EMBL/GenBank/DDBJ databases">
        <authorList>
            <person name="Varghese N."/>
            <person name="Submissions S."/>
        </authorList>
    </citation>
    <scope>NUCLEOTIDE SEQUENCE [LARGE SCALE GENOMIC DNA]</scope>
    <source>
        <strain evidence="14">JCM 23211</strain>
    </source>
</reference>
<dbReference type="GO" id="GO:0005524">
    <property type="term" value="F:ATP binding"/>
    <property type="evidence" value="ECO:0007669"/>
    <property type="project" value="UniProtKB-KW"/>
</dbReference>
<keyword evidence="2" id="KW-0997">Cell inner membrane</keyword>
<dbReference type="InterPro" id="IPR039421">
    <property type="entry name" value="Type_1_exporter"/>
</dbReference>
<evidence type="ECO:0000256" key="4">
    <source>
        <dbReference type="ARBA" id="ARBA00022741"/>
    </source>
</evidence>
<dbReference type="PANTHER" id="PTHR24221:SF654">
    <property type="entry name" value="ATP-BINDING CASSETTE SUB-FAMILY B MEMBER 6"/>
    <property type="match status" value="1"/>
</dbReference>
<keyword evidence="2" id="KW-1003">Cell membrane</keyword>
<keyword evidence="8 10" id="KW-0472">Membrane</keyword>
<proteinExistence type="inferred from homology"/>
<dbReference type="InterPro" id="IPR003593">
    <property type="entry name" value="AAA+_ATPase"/>
</dbReference>
<dbReference type="GO" id="GO:0016887">
    <property type="term" value="F:ATP hydrolysis activity"/>
    <property type="evidence" value="ECO:0007669"/>
    <property type="project" value="InterPro"/>
</dbReference>
<evidence type="ECO:0000256" key="3">
    <source>
        <dbReference type="ARBA" id="ARBA00022692"/>
    </source>
</evidence>
<keyword evidence="5" id="KW-0067">ATP-binding</keyword>
<dbReference type="SMART" id="SM00382">
    <property type="entry name" value="AAA"/>
    <property type="match status" value="1"/>
</dbReference>
<feature type="transmembrane region" description="Helical" evidence="10">
    <location>
        <begin position="150"/>
        <end position="169"/>
    </location>
</feature>
<dbReference type="PROSITE" id="PS50893">
    <property type="entry name" value="ABC_TRANSPORTER_2"/>
    <property type="match status" value="1"/>
</dbReference>
<evidence type="ECO:0000256" key="7">
    <source>
        <dbReference type="ARBA" id="ARBA00022989"/>
    </source>
</evidence>
<comment type="subcellular location">
    <subcellularLocation>
        <location evidence="1">Cell inner membrane</location>
        <topology evidence="1">Multi-pass membrane protein</topology>
    </subcellularLocation>
</comment>
<dbReference type="Gene3D" id="3.40.50.300">
    <property type="entry name" value="P-loop containing nucleotide triphosphate hydrolases"/>
    <property type="match status" value="1"/>
</dbReference>
<evidence type="ECO:0000256" key="9">
    <source>
        <dbReference type="ARBA" id="ARBA00023455"/>
    </source>
</evidence>
<keyword evidence="4" id="KW-0547">Nucleotide-binding</keyword>
<keyword evidence="6" id="KW-1278">Translocase</keyword>
<dbReference type="SUPFAM" id="SSF90123">
    <property type="entry name" value="ABC transporter transmembrane region"/>
    <property type="match status" value="1"/>
</dbReference>
<dbReference type="InterPro" id="IPR027417">
    <property type="entry name" value="P-loop_NTPase"/>
</dbReference>
<dbReference type="AlphaFoldDB" id="A0A239H2S8"/>
<feature type="transmembrane region" description="Helical" evidence="10">
    <location>
        <begin position="124"/>
        <end position="144"/>
    </location>
</feature>
<dbReference type="InterPro" id="IPR036640">
    <property type="entry name" value="ABC1_TM_sf"/>
</dbReference>
<dbReference type="InterPro" id="IPR003439">
    <property type="entry name" value="ABC_transporter-like_ATP-bd"/>
</dbReference>
<dbReference type="PROSITE" id="PS00211">
    <property type="entry name" value="ABC_TRANSPORTER_1"/>
    <property type="match status" value="1"/>
</dbReference>
<evidence type="ECO:0000256" key="2">
    <source>
        <dbReference type="ARBA" id="ARBA00022519"/>
    </source>
</evidence>
<feature type="domain" description="ABC transmembrane type-1" evidence="12">
    <location>
        <begin position="24"/>
        <end position="293"/>
    </location>
</feature>
<feature type="domain" description="ABC transporter" evidence="11">
    <location>
        <begin position="325"/>
        <end position="529"/>
    </location>
</feature>
<dbReference type="EMBL" id="FZOW01000005">
    <property type="protein sequence ID" value="SNS75338.1"/>
    <property type="molecule type" value="Genomic_DNA"/>
</dbReference>
<sequence>MMRDFVGLLPFLRHERRAMTWTFVVAAVSLISLSALSALASLAVGIAVVNRTAPPSGIWWALAGLVALRALLTWHEMDVSHSLAYRVLHRLRMALFSAAASRRDRDHSARRTTIAMADTEKLEFFYAHTVAQLAAAAVAAIAAVSATATISVPAAAASLVGIVALIGSARWGSQAAAHAADDRAGRLDTLSIEVADALVGRREVIVFGLADRLRDDARRLTDLAGIAEQGVSWFLARAAGSREFIVTATVAATVLAVSYEGRIAPAVAPAAIVLALSAATAIDSATATFGQIAPLAASARRITDGAVVSPEVPRASSLPAGALGIEWTDLDVDYGRGPTLGGHSESVSPGEHVAIAGRSGTGKSTLVAVLARLVEPTSGGVRVHGDGKTVRLQDIHESDLRSGVAVVAQEPTLFHGTIRSNLTLGCPNSDDHLNAVLHSVGADEFVTLDTPVGEDGARLSGGQIARVALARALARRPRLLLVDELTAALDSDSEGAVLDALDAFEGTVICVSHRRSTLKHFPRALTLGD</sequence>
<dbReference type="PANTHER" id="PTHR24221">
    <property type="entry name" value="ATP-BINDING CASSETTE SUB-FAMILY B"/>
    <property type="match status" value="1"/>
</dbReference>
<dbReference type="Pfam" id="PF00005">
    <property type="entry name" value="ABC_tran"/>
    <property type="match status" value="1"/>
</dbReference>
<evidence type="ECO:0000256" key="5">
    <source>
        <dbReference type="ARBA" id="ARBA00022840"/>
    </source>
</evidence>
<dbReference type="GO" id="GO:0034040">
    <property type="term" value="F:ATPase-coupled lipid transmembrane transporter activity"/>
    <property type="evidence" value="ECO:0007669"/>
    <property type="project" value="TreeGrafter"/>
</dbReference>
<name>A0A239H2S8_9NOCA</name>
<evidence type="ECO:0000256" key="1">
    <source>
        <dbReference type="ARBA" id="ARBA00004429"/>
    </source>
</evidence>
<dbReference type="Gene3D" id="1.20.1560.10">
    <property type="entry name" value="ABC transporter type 1, transmembrane domain"/>
    <property type="match status" value="1"/>
</dbReference>
<keyword evidence="14" id="KW-1185">Reference proteome</keyword>
<evidence type="ECO:0000313" key="13">
    <source>
        <dbReference type="EMBL" id="SNS75338.1"/>
    </source>
</evidence>
<keyword evidence="3 10" id="KW-0812">Transmembrane</keyword>
<evidence type="ECO:0000256" key="10">
    <source>
        <dbReference type="SAM" id="Phobius"/>
    </source>
</evidence>
<comment type="similarity">
    <text evidence="9">Belongs to the ABC transporter superfamily. Siderophore-Fe(3+) uptake transporter (SIUT) (TC 3.A.1.21) family.</text>
</comment>
<dbReference type="GO" id="GO:0140359">
    <property type="term" value="F:ABC-type transporter activity"/>
    <property type="evidence" value="ECO:0007669"/>
    <property type="project" value="InterPro"/>
</dbReference>
<evidence type="ECO:0000313" key="14">
    <source>
        <dbReference type="Proteomes" id="UP000198327"/>
    </source>
</evidence>
<dbReference type="Proteomes" id="UP000198327">
    <property type="component" value="Unassembled WGS sequence"/>
</dbReference>
<dbReference type="InterPro" id="IPR011527">
    <property type="entry name" value="ABC1_TM_dom"/>
</dbReference>